<feature type="transmembrane region" description="Helical" evidence="10">
    <location>
        <begin position="496"/>
        <end position="520"/>
    </location>
</feature>
<dbReference type="GO" id="GO:0043952">
    <property type="term" value="P:protein transport by the Sec complex"/>
    <property type="evidence" value="ECO:0007669"/>
    <property type="project" value="UniProtKB-UniRule"/>
</dbReference>
<dbReference type="Gene3D" id="3.30.70.3400">
    <property type="match status" value="2"/>
</dbReference>
<keyword evidence="3 10" id="KW-1003">Cell membrane</keyword>
<dbReference type="Gene3D" id="3.30.1360.200">
    <property type="match status" value="1"/>
</dbReference>
<dbReference type="NCBIfam" id="TIGR01129">
    <property type="entry name" value="secD"/>
    <property type="match status" value="1"/>
</dbReference>
<dbReference type="GO" id="GO:0006605">
    <property type="term" value="P:protein targeting"/>
    <property type="evidence" value="ECO:0007669"/>
    <property type="project" value="UniProtKB-UniRule"/>
</dbReference>
<feature type="transmembrane region" description="Helical" evidence="10">
    <location>
        <begin position="423"/>
        <end position="444"/>
    </location>
</feature>
<evidence type="ECO:0000256" key="8">
    <source>
        <dbReference type="ARBA" id="ARBA00023010"/>
    </source>
</evidence>
<name>A0A7C4AQM1_9BACT</name>
<dbReference type="HAMAP" id="MF_01463_B">
    <property type="entry name" value="SecD_B"/>
    <property type="match status" value="1"/>
</dbReference>
<feature type="transmembrane region" description="Helical" evidence="10">
    <location>
        <begin position="465"/>
        <end position="484"/>
    </location>
</feature>
<evidence type="ECO:0000313" key="14">
    <source>
        <dbReference type="EMBL" id="HGH60039.1"/>
    </source>
</evidence>
<feature type="transmembrane region" description="Helical" evidence="10">
    <location>
        <begin position="399"/>
        <end position="417"/>
    </location>
</feature>
<keyword evidence="2 10" id="KW-0813">Transport</keyword>
<organism evidence="14">
    <name type="scientific">Desulfomonile tiedjei</name>
    <dbReference type="NCBI Taxonomy" id="2358"/>
    <lineage>
        <taxon>Bacteria</taxon>
        <taxon>Pseudomonadati</taxon>
        <taxon>Thermodesulfobacteriota</taxon>
        <taxon>Desulfomonilia</taxon>
        <taxon>Desulfomonilales</taxon>
        <taxon>Desulfomonilaceae</taxon>
        <taxon>Desulfomonile</taxon>
    </lineage>
</organism>
<dbReference type="GO" id="GO:0005886">
    <property type="term" value="C:plasma membrane"/>
    <property type="evidence" value="ECO:0007669"/>
    <property type="project" value="UniProtKB-SubCell"/>
</dbReference>
<keyword evidence="5 10" id="KW-0812">Transmembrane</keyword>
<evidence type="ECO:0000256" key="9">
    <source>
        <dbReference type="ARBA" id="ARBA00023136"/>
    </source>
</evidence>
<dbReference type="SUPFAM" id="SSF82866">
    <property type="entry name" value="Multidrug efflux transporter AcrB transmembrane domain"/>
    <property type="match status" value="1"/>
</dbReference>
<evidence type="ECO:0000256" key="1">
    <source>
        <dbReference type="ARBA" id="ARBA00004651"/>
    </source>
</evidence>
<feature type="transmembrane region" description="Helical" evidence="10">
    <location>
        <begin position="7"/>
        <end position="27"/>
    </location>
</feature>
<comment type="function">
    <text evidence="10">Part of the Sec protein translocase complex. Interacts with the SecYEG preprotein conducting channel. SecDF uses the proton motive force (PMF) to complete protein translocation after the ATP-dependent function of SecA.</text>
</comment>
<accession>A0A7C4AQM1</accession>
<evidence type="ECO:0000256" key="3">
    <source>
        <dbReference type="ARBA" id="ARBA00022475"/>
    </source>
</evidence>
<evidence type="ECO:0000256" key="7">
    <source>
        <dbReference type="ARBA" id="ARBA00022989"/>
    </source>
</evidence>
<dbReference type="InterPro" id="IPR001036">
    <property type="entry name" value="Acrflvin-R"/>
</dbReference>
<comment type="caution">
    <text evidence="14">The sequence shown here is derived from an EMBL/GenBank/DDBJ whole genome shotgun (WGS) entry which is preliminary data.</text>
</comment>
<comment type="subunit">
    <text evidence="10">Forms a complex with SecF. Part of the essential Sec protein translocation apparatus which comprises SecA, SecYEG and auxiliary proteins SecDF. Other proteins may also be involved.</text>
</comment>
<dbReference type="Pfam" id="PF21760">
    <property type="entry name" value="SecD_1st"/>
    <property type="match status" value="1"/>
</dbReference>
<dbReference type="InterPro" id="IPR022813">
    <property type="entry name" value="SecD/SecF_arch_bac"/>
</dbReference>
<dbReference type="EMBL" id="DTGT01000059">
    <property type="protein sequence ID" value="HGH60039.1"/>
    <property type="molecule type" value="Genomic_DNA"/>
</dbReference>
<feature type="transmembrane region" description="Helical" evidence="10">
    <location>
        <begin position="374"/>
        <end position="392"/>
    </location>
</feature>
<feature type="domain" description="SecDF P1 head subdomain" evidence="13">
    <location>
        <begin position="245"/>
        <end position="349"/>
    </location>
</feature>
<dbReference type="InterPro" id="IPR054384">
    <property type="entry name" value="SecDF_P1_head"/>
</dbReference>
<dbReference type="PANTHER" id="PTHR30081:SF1">
    <property type="entry name" value="PROTEIN TRANSLOCASE SUBUNIT SECD"/>
    <property type="match status" value="1"/>
</dbReference>
<evidence type="ECO:0000259" key="12">
    <source>
        <dbReference type="Pfam" id="PF21760"/>
    </source>
</evidence>
<keyword evidence="8 10" id="KW-0811">Translocation</keyword>
<dbReference type="InterPro" id="IPR048634">
    <property type="entry name" value="SecD_SecF_C"/>
</dbReference>
<feature type="domain" description="Protein translocase subunit SecDF P1" evidence="12">
    <location>
        <begin position="153"/>
        <end position="213"/>
    </location>
</feature>
<reference evidence="14" key="1">
    <citation type="journal article" date="2020" name="mSystems">
        <title>Genome- and Community-Level Interaction Insights into Carbon Utilization and Element Cycling Functions of Hydrothermarchaeota in Hydrothermal Sediment.</title>
        <authorList>
            <person name="Zhou Z."/>
            <person name="Liu Y."/>
            <person name="Xu W."/>
            <person name="Pan J."/>
            <person name="Luo Z.H."/>
            <person name="Li M."/>
        </authorList>
    </citation>
    <scope>NUCLEOTIDE SEQUENCE [LARGE SCALE GENOMIC DNA]</scope>
    <source>
        <strain evidence="14">SpSt-769</strain>
    </source>
</reference>
<feature type="domain" description="Protein export membrane protein SecD/SecF C-terminal" evidence="11">
    <location>
        <begin position="352"/>
        <end position="520"/>
    </location>
</feature>
<comment type="similarity">
    <text evidence="10">Belongs to the SecD/SecF family. SecD subfamily.</text>
</comment>
<dbReference type="FunFam" id="1.20.1640.10:FF:000004">
    <property type="entry name" value="Protein translocase subunit SecD"/>
    <property type="match status" value="1"/>
</dbReference>
<dbReference type="GO" id="GO:0015450">
    <property type="term" value="F:protein-transporting ATPase activity"/>
    <property type="evidence" value="ECO:0007669"/>
    <property type="project" value="InterPro"/>
</dbReference>
<proteinExistence type="inferred from homology"/>
<keyword evidence="6 10" id="KW-0653">Protein transport</keyword>
<dbReference type="FunFam" id="3.30.1360.200:FF:000002">
    <property type="entry name" value="Preprotein translocase subunit SecD"/>
    <property type="match status" value="1"/>
</dbReference>
<dbReference type="GO" id="GO:0065002">
    <property type="term" value="P:intracellular protein transmembrane transport"/>
    <property type="evidence" value="ECO:0007669"/>
    <property type="project" value="UniProtKB-UniRule"/>
</dbReference>
<dbReference type="AlphaFoldDB" id="A0A7C4AQM1"/>
<dbReference type="PRINTS" id="PR00702">
    <property type="entry name" value="ACRIFLAVINRP"/>
</dbReference>
<dbReference type="Gene3D" id="1.20.1640.10">
    <property type="entry name" value="Multidrug efflux transporter AcrB transmembrane domain"/>
    <property type="match status" value="1"/>
</dbReference>
<dbReference type="NCBIfam" id="TIGR00916">
    <property type="entry name" value="2A0604s01"/>
    <property type="match status" value="1"/>
</dbReference>
<evidence type="ECO:0000256" key="6">
    <source>
        <dbReference type="ARBA" id="ARBA00022927"/>
    </source>
</evidence>
<sequence>MIQDLRIRFGIIGIVVLVSIFLVYPSLGPVPAFWSKYLPDNPVRLGLDLQGGLHLILEVQADKAVEAVVDQTASEAAAMMKDEKIRYSDIRREPSATIEIVLKDAEQAALFDQKVLDKLHNFKKISSTPVDRGIEIKLQMDPKSQESIKQKAVRQAVDTIRNRVDALGVAEPDVVIHGADRIIVQLPGLKEDLNRAIDIIKQTARLEFKLVDEKGDLNAALKGDVPVGDEVLYKIDRNPATGVVTKTPYLIKKQILMTGDVLTDARVHPDKMGRMIISMDFNRLGAQQFERITGEHVRERLAIILDNRVYSAPVIKDRISGGSAIIEGMFTPEEAHDLALVLRAGSLPAPVKILENRMVGPSLGADTIRLGRNAIVLGLLLVVAGMLIYYKWSGLVADVALVLNLLLIFAVMVSPGLRATLTLPGLAGVALTMGMAIDANILIFERVREELRLGKSPKAALDLGYSKAFSTIFDSNLTTILSALPLIQFGTGPIKGFAVTLCIGLIVSMFTALFVTRAIFDYAFQVKRIKSLSI</sequence>
<evidence type="ECO:0000256" key="4">
    <source>
        <dbReference type="ARBA" id="ARBA00022519"/>
    </source>
</evidence>
<dbReference type="InterPro" id="IPR055344">
    <property type="entry name" value="SecD_SecF_C_bact"/>
</dbReference>
<keyword evidence="4" id="KW-0997">Cell inner membrane</keyword>
<evidence type="ECO:0000256" key="10">
    <source>
        <dbReference type="HAMAP-Rule" id="MF_01463"/>
    </source>
</evidence>
<evidence type="ECO:0000259" key="13">
    <source>
        <dbReference type="Pfam" id="PF22599"/>
    </source>
</evidence>
<protein>
    <recommendedName>
        <fullName evidence="10">Protein translocase subunit SecD</fullName>
    </recommendedName>
</protein>
<dbReference type="Pfam" id="PF22599">
    <property type="entry name" value="SecDF_P1_head"/>
    <property type="match status" value="1"/>
</dbReference>
<dbReference type="InterPro" id="IPR005791">
    <property type="entry name" value="SecD"/>
</dbReference>
<gene>
    <name evidence="10 14" type="primary">secD</name>
    <name evidence="14" type="ORF">ENV54_01930</name>
</gene>
<dbReference type="Pfam" id="PF02355">
    <property type="entry name" value="SecD_SecF_C"/>
    <property type="match status" value="1"/>
</dbReference>
<dbReference type="InterPro" id="IPR048631">
    <property type="entry name" value="SecD_1st"/>
</dbReference>
<keyword evidence="7 10" id="KW-1133">Transmembrane helix</keyword>
<keyword evidence="9 10" id="KW-0472">Membrane</keyword>
<evidence type="ECO:0000256" key="2">
    <source>
        <dbReference type="ARBA" id="ARBA00022448"/>
    </source>
</evidence>
<dbReference type="PANTHER" id="PTHR30081">
    <property type="entry name" value="PROTEIN-EXPORT MEMBRANE PROTEIN SEC"/>
    <property type="match status" value="1"/>
</dbReference>
<evidence type="ECO:0000256" key="5">
    <source>
        <dbReference type="ARBA" id="ARBA00022692"/>
    </source>
</evidence>
<comment type="subcellular location">
    <subcellularLocation>
        <location evidence="1 10">Cell membrane</location>
        <topology evidence="1 10">Multi-pass membrane protein</topology>
    </subcellularLocation>
</comment>
<evidence type="ECO:0000259" key="11">
    <source>
        <dbReference type="Pfam" id="PF02355"/>
    </source>
</evidence>